<dbReference type="InterPro" id="IPR036388">
    <property type="entry name" value="WH-like_DNA-bd_sf"/>
</dbReference>
<keyword evidence="3" id="KW-0238">DNA-binding</keyword>
<dbReference type="SUPFAM" id="SSF53850">
    <property type="entry name" value="Periplasmic binding protein-like II"/>
    <property type="match status" value="1"/>
</dbReference>
<comment type="similarity">
    <text evidence="1">Belongs to the LysR transcriptional regulatory family.</text>
</comment>
<name>A0ABT2NPC3_9RHOB</name>
<dbReference type="RefSeq" id="WP_261496644.1">
    <property type="nucleotide sequence ID" value="NZ_JAOCQF010000002.1"/>
</dbReference>
<keyword evidence="2" id="KW-0805">Transcription regulation</keyword>
<dbReference type="EMBL" id="JAOCQF010000002">
    <property type="protein sequence ID" value="MCT8330792.1"/>
    <property type="molecule type" value="Genomic_DNA"/>
</dbReference>
<dbReference type="Pfam" id="PF00126">
    <property type="entry name" value="HTH_1"/>
    <property type="match status" value="1"/>
</dbReference>
<dbReference type="SUPFAM" id="SSF46785">
    <property type="entry name" value="Winged helix' DNA-binding domain"/>
    <property type="match status" value="1"/>
</dbReference>
<dbReference type="Gene3D" id="1.10.10.10">
    <property type="entry name" value="Winged helix-like DNA-binding domain superfamily/Winged helix DNA-binding domain"/>
    <property type="match status" value="1"/>
</dbReference>
<dbReference type="InterPro" id="IPR005119">
    <property type="entry name" value="LysR_subst-bd"/>
</dbReference>
<evidence type="ECO:0000313" key="7">
    <source>
        <dbReference type="Proteomes" id="UP001205601"/>
    </source>
</evidence>
<evidence type="ECO:0000256" key="1">
    <source>
        <dbReference type="ARBA" id="ARBA00009437"/>
    </source>
</evidence>
<dbReference type="PROSITE" id="PS50931">
    <property type="entry name" value="HTH_LYSR"/>
    <property type="match status" value="1"/>
</dbReference>
<evidence type="ECO:0000256" key="2">
    <source>
        <dbReference type="ARBA" id="ARBA00023015"/>
    </source>
</evidence>
<protein>
    <submittedName>
        <fullName evidence="6">LysR family transcriptional regulator</fullName>
    </submittedName>
</protein>
<keyword evidence="4" id="KW-0804">Transcription</keyword>
<gene>
    <name evidence="6" type="ORF">N5I32_14815</name>
</gene>
<evidence type="ECO:0000256" key="4">
    <source>
        <dbReference type="ARBA" id="ARBA00023163"/>
    </source>
</evidence>
<accession>A0ABT2NPC3</accession>
<dbReference type="Proteomes" id="UP001205601">
    <property type="component" value="Unassembled WGS sequence"/>
</dbReference>
<evidence type="ECO:0000256" key="3">
    <source>
        <dbReference type="ARBA" id="ARBA00023125"/>
    </source>
</evidence>
<sequence>MDSLLSLRVFAAVAEAKSFAAVADRLNLSAAMTSKHVQHIEAEVGARLLNRTSRRVSLTEAGALYLAAVRPLLEGLDEAGARLAQSTIDPRGTLKMSLPVWLAEPGVVRVLAAYRARYPEVMFDLDFSGRQVNLVEDGYDLALRVSPALDEGLIARRLIDITFRMVATPALLDCIGRPGRIEDLTGAPFLAYSPVSAGGRVRLGLGPNAPEVRMTPVLQSANETVLFQAALEGMGIAIMPHMVARAHLDEGRLERLLPDLPAPTVALSAIYPDRSYLPAKTRSFLDFLAGPEGFGGPLGAL</sequence>
<dbReference type="InterPro" id="IPR058163">
    <property type="entry name" value="LysR-type_TF_proteobact-type"/>
</dbReference>
<dbReference type="InterPro" id="IPR000847">
    <property type="entry name" value="LysR_HTH_N"/>
</dbReference>
<keyword evidence="7" id="KW-1185">Reference proteome</keyword>
<feature type="domain" description="HTH lysR-type" evidence="5">
    <location>
        <begin position="1"/>
        <end position="59"/>
    </location>
</feature>
<evidence type="ECO:0000259" key="5">
    <source>
        <dbReference type="PROSITE" id="PS50931"/>
    </source>
</evidence>
<dbReference type="Pfam" id="PF03466">
    <property type="entry name" value="LysR_substrate"/>
    <property type="match status" value="1"/>
</dbReference>
<comment type="caution">
    <text evidence="6">The sequence shown here is derived from an EMBL/GenBank/DDBJ whole genome shotgun (WGS) entry which is preliminary data.</text>
</comment>
<dbReference type="Gene3D" id="3.40.190.290">
    <property type="match status" value="1"/>
</dbReference>
<evidence type="ECO:0000313" key="6">
    <source>
        <dbReference type="EMBL" id="MCT8330792.1"/>
    </source>
</evidence>
<dbReference type="InterPro" id="IPR036390">
    <property type="entry name" value="WH_DNA-bd_sf"/>
</dbReference>
<reference evidence="7" key="1">
    <citation type="submission" date="2023-07" db="EMBL/GenBank/DDBJ databases">
        <title>Defluviimonas sediminis sp. nov., isolated from mangrove sediment.</title>
        <authorList>
            <person name="Liu L."/>
            <person name="Li J."/>
            <person name="Huang Y."/>
            <person name="Pan J."/>
            <person name="Li M."/>
        </authorList>
    </citation>
    <scope>NUCLEOTIDE SEQUENCE [LARGE SCALE GENOMIC DNA]</scope>
    <source>
        <strain evidence="7">FT324</strain>
    </source>
</reference>
<dbReference type="PANTHER" id="PTHR30537:SF35">
    <property type="entry name" value="TRANSCRIPTIONAL REGULATORY PROTEIN"/>
    <property type="match status" value="1"/>
</dbReference>
<dbReference type="PANTHER" id="PTHR30537">
    <property type="entry name" value="HTH-TYPE TRANSCRIPTIONAL REGULATOR"/>
    <property type="match status" value="1"/>
</dbReference>
<organism evidence="6 7">
    <name type="scientific">Albidovulum sediminis</name>
    <dbReference type="NCBI Taxonomy" id="3066345"/>
    <lineage>
        <taxon>Bacteria</taxon>
        <taxon>Pseudomonadati</taxon>
        <taxon>Pseudomonadota</taxon>
        <taxon>Alphaproteobacteria</taxon>
        <taxon>Rhodobacterales</taxon>
        <taxon>Paracoccaceae</taxon>
        <taxon>Albidovulum</taxon>
    </lineage>
</organism>
<proteinExistence type="inferred from homology"/>
<dbReference type="CDD" id="cd08422">
    <property type="entry name" value="PBP2_CrgA_like"/>
    <property type="match status" value="1"/>
</dbReference>